<dbReference type="EMBL" id="CAFBPN010000015">
    <property type="protein sequence ID" value="CAB5014275.1"/>
    <property type="molecule type" value="Genomic_DNA"/>
</dbReference>
<evidence type="ECO:0000256" key="1">
    <source>
        <dbReference type="ARBA" id="ARBA00001966"/>
    </source>
</evidence>
<comment type="cofactor">
    <cofactor evidence="1">
        <name>[4Fe-4S] cluster</name>
        <dbReference type="ChEBI" id="CHEBI:49883"/>
    </cofactor>
</comment>
<proteinExistence type="inferred from homology"/>
<keyword evidence="8" id="KW-0238">DNA-binding</keyword>
<dbReference type="GO" id="GO:0045454">
    <property type="term" value="P:cell redox homeostasis"/>
    <property type="evidence" value="ECO:0007669"/>
    <property type="project" value="TreeGrafter"/>
</dbReference>
<dbReference type="PANTHER" id="PTHR38839">
    <property type="entry name" value="TRANSCRIPTIONAL REGULATOR WHID-RELATED"/>
    <property type="match status" value="1"/>
</dbReference>
<evidence type="ECO:0000256" key="2">
    <source>
        <dbReference type="ARBA" id="ARBA00006597"/>
    </source>
</evidence>
<keyword evidence="10" id="KW-0804">Transcription</keyword>
<evidence type="ECO:0000256" key="7">
    <source>
        <dbReference type="ARBA" id="ARBA00023015"/>
    </source>
</evidence>
<evidence type="ECO:0000256" key="6">
    <source>
        <dbReference type="ARBA" id="ARBA00023014"/>
    </source>
</evidence>
<dbReference type="EMBL" id="CAFBQU010000033">
    <property type="protein sequence ID" value="CAB5066494.1"/>
    <property type="molecule type" value="Genomic_DNA"/>
</dbReference>
<keyword evidence="7" id="KW-0805">Transcription regulation</keyword>
<keyword evidence="6" id="KW-0411">Iron-sulfur</keyword>
<protein>
    <submittedName>
        <fullName evidence="13">Unannotated protein</fullName>
    </submittedName>
</protein>
<evidence type="ECO:0000256" key="8">
    <source>
        <dbReference type="ARBA" id="ARBA00023125"/>
    </source>
</evidence>
<dbReference type="AlphaFoldDB" id="A0A6J7UJ06"/>
<evidence type="ECO:0000256" key="5">
    <source>
        <dbReference type="ARBA" id="ARBA00023004"/>
    </source>
</evidence>
<comment type="similarity">
    <text evidence="2">Belongs to the WhiB family.</text>
</comment>
<gene>
    <name evidence="12" type="ORF">UFOPK4098_00474</name>
    <name evidence="13" type="ORF">UFOPK4347_01202</name>
</gene>
<dbReference type="GO" id="GO:0047134">
    <property type="term" value="F:protein-disulfide reductase [NAD(P)H] activity"/>
    <property type="evidence" value="ECO:0007669"/>
    <property type="project" value="TreeGrafter"/>
</dbReference>
<dbReference type="GO" id="GO:0003677">
    <property type="term" value="F:DNA binding"/>
    <property type="evidence" value="ECO:0007669"/>
    <property type="project" value="UniProtKB-KW"/>
</dbReference>
<reference evidence="13" key="1">
    <citation type="submission" date="2020-05" db="EMBL/GenBank/DDBJ databases">
        <authorList>
            <person name="Chiriac C."/>
            <person name="Salcher M."/>
            <person name="Ghai R."/>
            <person name="Kavagutti S V."/>
        </authorList>
    </citation>
    <scope>NUCLEOTIDE SEQUENCE</scope>
</reference>
<evidence type="ECO:0000313" key="12">
    <source>
        <dbReference type="EMBL" id="CAB5014275.1"/>
    </source>
</evidence>
<keyword evidence="5" id="KW-0408">Iron</keyword>
<keyword evidence="4" id="KW-0479">Metal-binding</keyword>
<dbReference type="InterPro" id="IPR034768">
    <property type="entry name" value="4FE4S_WBL"/>
</dbReference>
<feature type="domain" description="4Fe-4S Wbl-type" evidence="11">
    <location>
        <begin position="21"/>
        <end position="81"/>
    </location>
</feature>
<evidence type="ECO:0000256" key="4">
    <source>
        <dbReference type="ARBA" id="ARBA00022723"/>
    </source>
</evidence>
<organism evidence="13">
    <name type="scientific">freshwater metagenome</name>
    <dbReference type="NCBI Taxonomy" id="449393"/>
    <lineage>
        <taxon>unclassified sequences</taxon>
        <taxon>metagenomes</taxon>
        <taxon>ecological metagenomes</taxon>
    </lineage>
</organism>
<evidence type="ECO:0000256" key="10">
    <source>
        <dbReference type="ARBA" id="ARBA00023163"/>
    </source>
</evidence>
<name>A0A6J7UJ06_9ZZZZ</name>
<dbReference type="PANTHER" id="PTHR38839:SF2">
    <property type="entry name" value="TRANSCRIPTIONAL REGULATOR WHIB7-RELATED"/>
    <property type="match status" value="1"/>
</dbReference>
<dbReference type="GO" id="GO:0045892">
    <property type="term" value="P:negative regulation of DNA-templated transcription"/>
    <property type="evidence" value="ECO:0007669"/>
    <property type="project" value="TreeGrafter"/>
</dbReference>
<dbReference type="Pfam" id="PF02467">
    <property type="entry name" value="Whib"/>
    <property type="match status" value="1"/>
</dbReference>
<dbReference type="GO" id="GO:0046872">
    <property type="term" value="F:metal ion binding"/>
    <property type="evidence" value="ECO:0007669"/>
    <property type="project" value="UniProtKB-KW"/>
</dbReference>
<dbReference type="PROSITE" id="PS51674">
    <property type="entry name" value="4FE4S_WBL"/>
    <property type="match status" value="1"/>
</dbReference>
<keyword evidence="9" id="KW-1015">Disulfide bond</keyword>
<evidence type="ECO:0000256" key="3">
    <source>
        <dbReference type="ARBA" id="ARBA00022485"/>
    </source>
</evidence>
<dbReference type="GO" id="GO:0051539">
    <property type="term" value="F:4 iron, 4 sulfur cluster binding"/>
    <property type="evidence" value="ECO:0007669"/>
    <property type="project" value="UniProtKB-KW"/>
</dbReference>
<evidence type="ECO:0000259" key="11">
    <source>
        <dbReference type="PROSITE" id="PS51674"/>
    </source>
</evidence>
<evidence type="ECO:0000313" key="13">
    <source>
        <dbReference type="EMBL" id="CAB5066494.1"/>
    </source>
</evidence>
<dbReference type="InterPro" id="IPR003482">
    <property type="entry name" value="Whib"/>
</dbReference>
<keyword evidence="3" id="KW-0004">4Fe-4S</keyword>
<evidence type="ECO:0000256" key="9">
    <source>
        <dbReference type="ARBA" id="ARBA00023157"/>
    </source>
</evidence>
<accession>A0A6J7UJ06</accession>
<sequence>MLAINTLDINIDTPMILSAKRCADGNGTLTYLFFSEEHVDIARAKAICSKCSSQASCLAQAIEQNEPWGVWGGELIENGRVVAVKRPRGRPPVHIRHMRPIDEVPIPRHLVASVA</sequence>